<dbReference type="GO" id="GO:0016616">
    <property type="term" value="F:oxidoreductase activity, acting on the CH-OH group of donors, NAD or NADP as acceptor"/>
    <property type="evidence" value="ECO:0007669"/>
    <property type="project" value="TreeGrafter"/>
</dbReference>
<name>A9ZNU8_9ACTN</name>
<evidence type="ECO:0000256" key="2">
    <source>
        <dbReference type="ARBA" id="ARBA00023002"/>
    </source>
</evidence>
<protein>
    <submittedName>
        <fullName evidence="3">Putative 2,3-dihydro-2,3-dihydroxy benzoate dehydrogenase</fullName>
    </submittedName>
</protein>
<dbReference type="GO" id="GO:0008667">
    <property type="term" value="F:2,3-dihydro-2,3-dihydroxybenzoate dehydrogenase activity"/>
    <property type="evidence" value="ECO:0007669"/>
    <property type="project" value="InterPro"/>
</dbReference>
<accession>A9ZNU8</accession>
<dbReference type="PRINTS" id="PR00080">
    <property type="entry name" value="SDRFAMILY"/>
</dbReference>
<dbReference type="Gene3D" id="3.40.50.720">
    <property type="entry name" value="NAD(P)-binding Rossmann-like Domain"/>
    <property type="match status" value="1"/>
</dbReference>
<dbReference type="SUPFAM" id="SSF51735">
    <property type="entry name" value="NAD(P)-binding Rossmann-fold domains"/>
    <property type="match status" value="1"/>
</dbReference>
<dbReference type="PRINTS" id="PR01397">
    <property type="entry name" value="DHBDHDRGNASE"/>
</dbReference>
<dbReference type="PROSITE" id="PS00061">
    <property type="entry name" value="ADH_SHORT"/>
    <property type="match status" value="1"/>
</dbReference>
<dbReference type="PANTHER" id="PTHR42760">
    <property type="entry name" value="SHORT-CHAIN DEHYDROGENASES/REDUCTASES FAMILY MEMBER"/>
    <property type="match status" value="1"/>
</dbReference>
<dbReference type="FunFam" id="3.40.50.720:FF:000084">
    <property type="entry name" value="Short-chain dehydrogenase reductase"/>
    <property type="match status" value="1"/>
</dbReference>
<dbReference type="PANTHER" id="PTHR42760:SF115">
    <property type="entry name" value="3-OXOACYL-[ACYL-CARRIER-PROTEIN] REDUCTASE FABG"/>
    <property type="match status" value="1"/>
</dbReference>
<dbReference type="EMBL" id="AB307968">
    <property type="protein sequence ID" value="BAF98625.1"/>
    <property type="molecule type" value="Genomic_DNA"/>
</dbReference>
<dbReference type="GO" id="GO:0019290">
    <property type="term" value="P:siderophore biosynthetic process"/>
    <property type="evidence" value="ECO:0007669"/>
    <property type="project" value="InterPro"/>
</dbReference>
<dbReference type="InterPro" id="IPR036291">
    <property type="entry name" value="NAD(P)-bd_dom_sf"/>
</dbReference>
<dbReference type="InterPro" id="IPR003560">
    <property type="entry name" value="DHB_DH"/>
</dbReference>
<dbReference type="InterPro" id="IPR002347">
    <property type="entry name" value="SDR_fam"/>
</dbReference>
<evidence type="ECO:0000256" key="1">
    <source>
        <dbReference type="ARBA" id="ARBA00006484"/>
    </source>
</evidence>
<organism evidence="3">
    <name type="scientific">Streptomyces argenteolus</name>
    <dbReference type="NCBI Taxonomy" id="67274"/>
    <lineage>
        <taxon>Bacteria</taxon>
        <taxon>Bacillati</taxon>
        <taxon>Actinomycetota</taxon>
        <taxon>Actinomycetes</taxon>
        <taxon>Kitasatosporales</taxon>
        <taxon>Streptomycetaceae</taxon>
        <taxon>Streptomyces</taxon>
    </lineage>
</organism>
<dbReference type="Pfam" id="PF13561">
    <property type="entry name" value="adh_short_C2"/>
    <property type="match status" value="1"/>
</dbReference>
<dbReference type="InterPro" id="IPR020904">
    <property type="entry name" value="Sc_DH/Rdtase_CS"/>
</dbReference>
<comment type="similarity">
    <text evidence="1">Belongs to the short-chain dehydrogenases/reductases (SDR) family.</text>
</comment>
<evidence type="ECO:0000313" key="3">
    <source>
        <dbReference type="EMBL" id="BAF98625.1"/>
    </source>
</evidence>
<sequence>MELTGIANITALVTGASGGIGRGIVRALSAAGAKVAATDITVGTQQDTGGAPGLVRTWRMDVTDPAEVENTVTEVEDILGPIHLLVNAAGVLGRLAPLVDQEPHDFERLFAVNVRGTFLCCRSVARRMAPRGRGCIITVASSSTAILRTDQTLYAGSKAAAGYLTTCLGLELAPRGIRCLVVNPGTTDTSMARARATPDRTRDLLEGNLGEYRPGIPLGRLATPSDIADAVLFLASDQARHITCTDLRVDGGAVLRPW</sequence>
<keyword evidence="2" id="KW-0560">Oxidoreductase</keyword>
<reference evidence="3" key="1">
    <citation type="journal article" date="2007" name="Biosci. Biotechnol. Biochem.">
        <title>Cloning of the gene cluster responsible for biosynthesis of KS-505a (longestin), a unique tetraterpenoid.</title>
        <authorList>
            <person name="Hayashi Y."/>
            <person name="Onaka H."/>
            <person name="Itoh N."/>
            <person name="Seto H."/>
            <person name="Dairi T."/>
        </authorList>
    </citation>
    <scope>NUCLEOTIDE SEQUENCE</scope>
</reference>
<dbReference type="AlphaFoldDB" id="A9ZNU8"/>
<proteinExistence type="inferred from homology"/>